<keyword evidence="3" id="KW-1185">Reference proteome</keyword>
<dbReference type="InterPro" id="IPR023393">
    <property type="entry name" value="START-like_dom_sf"/>
</dbReference>
<feature type="domain" description="Coenzyme Q-binding protein COQ10 START" evidence="1">
    <location>
        <begin position="10"/>
        <end position="127"/>
    </location>
</feature>
<proteinExistence type="predicted"/>
<organism evidence="2 3">
    <name type="scientific">Actinokineospora bangkokensis</name>
    <dbReference type="NCBI Taxonomy" id="1193682"/>
    <lineage>
        <taxon>Bacteria</taxon>
        <taxon>Bacillati</taxon>
        <taxon>Actinomycetota</taxon>
        <taxon>Actinomycetes</taxon>
        <taxon>Pseudonocardiales</taxon>
        <taxon>Pseudonocardiaceae</taxon>
        <taxon>Actinokineospora</taxon>
    </lineage>
</organism>
<dbReference type="Gene3D" id="3.30.530.20">
    <property type="match status" value="1"/>
</dbReference>
<dbReference type="AlphaFoldDB" id="A0A1Q9LJV3"/>
<dbReference type="STRING" id="1193682.BJP25_19775"/>
<name>A0A1Q9LJV3_9PSEU</name>
<evidence type="ECO:0000259" key="1">
    <source>
        <dbReference type="Pfam" id="PF03364"/>
    </source>
</evidence>
<dbReference type="EMBL" id="MKQR01000016">
    <property type="protein sequence ID" value="OLR92337.1"/>
    <property type="molecule type" value="Genomic_DNA"/>
</dbReference>
<evidence type="ECO:0000313" key="3">
    <source>
        <dbReference type="Proteomes" id="UP000186040"/>
    </source>
</evidence>
<dbReference type="PANTHER" id="PTHR33824">
    <property type="entry name" value="POLYKETIDE CYCLASE/DEHYDRASE AND LIPID TRANSPORT SUPERFAMILY PROTEIN"/>
    <property type="match status" value="1"/>
</dbReference>
<dbReference type="Proteomes" id="UP000186040">
    <property type="component" value="Unassembled WGS sequence"/>
</dbReference>
<accession>A0A1Q9LJV3</accession>
<dbReference type="Pfam" id="PF03364">
    <property type="entry name" value="Polyketide_cyc"/>
    <property type="match status" value="1"/>
</dbReference>
<dbReference type="InterPro" id="IPR047137">
    <property type="entry name" value="ORF3"/>
</dbReference>
<dbReference type="InterPro" id="IPR005031">
    <property type="entry name" value="COQ10_START"/>
</dbReference>
<evidence type="ECO:0000313" key="2">
    <source>
        <dbReference type="EMBL" id="OLR92337.1"/>
    </source>
</evidence>
<protein>
    <recommendedName>
        <fullName evidence="1">Coenzyme Q-binding protein COQ10 START domain-containing protein</fullName>
    </recommendedName>
</protein>
<dbReference type="PANTHER" id="PTHR33824:SF7">
    <property type="entry name" value="POLYKETIDE CYCLASE_DEHYDRASE AND LIPID TRANSPORT SUPERFAMILY PROTEIN"/>
    <property type="match status" value="1"/>
</dbReference>
<comment type="caution">
    <text evidence="2">The sequence shown here is derived from an EMBL/GenBank/DDBJ whole genome shotgun (WGS) entry which is preliminary data.</text>
</comment>
<dbReference type="CDD" id="cd07817">
    <property type="entry name" value="SRPBCC_8"/>
    <property type="match status" value="1"/>
</dbReference>
<reference evidence="2 3" key="1">
    <citation type="submission" date="2016-10" db="EMBL/GenBank/DDBJ databases">
        <title>The Draft Genome Sequence of Actinokineospora bangkokensis 44EHWT reveals the biosynthetic pathway of antifungal compounds Thailandins with unusual extender unit butylmalonyl-CoA.</title>
        <authorList>
            <person name="Greule A."/>
            <person name="Intra B."/>
            <person name="Flemming S."/>
            <person name="Rommel M.G."/>
            <person name="Panbangred W."/>
            <person name="Bechthold A."/>
        </authorList>
    </citation>
    <scope>NUCLEOTIDE SEQUENCE [LARGE SCALE GENOMIC DNA]</scope>
    <source>
        <strain evidence="2 3">44EHW</strain>
    </source>
</reference>
<dbReference type="OrthoDB" id="3695445at2"/>
<gene>
    <name evidence="2" type="ORF">BJP25_19775</name>
</gene>
<sequence length="146" mass="15858">MGAAAHYIEVDAPPQACYDWWRSLRKLPQIMSDVKSVEPKDGADHRTVWTVSGPAGTSLTWEADIVEDAAPQKIAWATVDSADPDVKNAGVVRFDDKGNGRTGVEISLTYDPPAGKLGEAVASLFADPQKKVERAAYEFKTVIEAR</sequence>
<dbReference type="SUPFAM" id="SSF55961">
    <property type="entry name" value="Bet v1-like"/>
    <property type="match status" value="1"/>
</dbReference>
<dbReference type="RefSeq" id="WP_075975483.1">
    <property type="nucleotide sequence ID" value="NZ_MKQR01000016.1"/>
</dbReference>